<dbReference type="GO" id="GO:0005665">
    <property type="term" value="C:RNA polymerase II, core complex"/>
    <property type="evidence" value="ECO:0007669"/>
    <property type="project" value="TreeGrafter"/>
</dbReference>
<dbReference type="PANTHER" id="PTHR10535">
    <property type="entry name" value="DNA-DIRECTED RNA POLYMERASES I, II, AND III SUBUNIT RPABC1"/>
    <property type="match status" value="1"/>
</dbReference>
<dbReference type="InterPro" id="IPR005571">
    <property type="entry name" value="RNA_pol_Rpb5_N"/>
</dbReference>
<dbReference type="GO" id="GO:0042797">
    <property type="term" value="P:tRNA transcription by RNA polymerase III"/>
    <property type="evidence" value="ECO:0007669"/>
    <property type="project" value="TreeGrafter"/>
</dbReference>
<name>A0A445ILA0_GLYSO</name>
<evidence type="ECO:0000256" key="1">
    <source>
        <dbReference type="SAM" id="MobiDB-lite"/>
    </source>
</evidence>
<evidence type="ECO:0000313" key="3">
    <source>
        <dbReference type="EMBL" id="RZB86829.1"/>
    </source>
</evidence>
<feature type="compositionally biased region" description="Basic and acidic residues" evidence="1">
    <location>
        <begin position="9"/>
        <end position="29"/>
    </location>
</feature>
<reference evidence="3 4" key="1">
    <citation type="submission" date="2018-09" db="EMBL/GenBank/DDBJ databases">
        <title>A high-quality reference genome of wild soybean provides a powerful tool to mine soybean genomes.</title>
        <authorList>
            <person name="Xie M."/>
            <person name="Chung C.Y.L."/>
            <person name="Li M.-W."/>
            <person name="Wong F.-L."/>
            <person name="Chan T.-F."/>
            <person name="Lam H.-M."/>
        </authorList>
    </citation>
    <scope>NUCLEOTIDE SEQUENCE [LARGE SCALE GENOMIC DNA]</scope>
    <source>
        <strain evidence="4">cv. W05</strain>
        <tissue evidence="3">Hypocotyl of etiolated seedlings</tissue>
    </source>
</reference>
<keyword evidence="3" id="KW-0804">Transcription</keyword>
<dbReference type="EMBL" id="QZWG01000010">
    <property type="protein sequence ID" value="RZB86829.1"/>
    <property type="molecule type" value="Genomic_DNA"/>
</dbReference>
<comment type="caution">
    <text evidence="3">The sequence shown here is derived from an EMBL/GenBank/DDBJ whole genome shotgun (WGS) entry which is preliminary data.</text>
</comment>
<dbReference type="GO" id="GO:0005666">
    <property type="term" value="C:RNA polymerase III complex"/>
    <property type="evidence" value="ECO:0007669"/>
    <property type="project" value="TreeGrafter"/>
</dbReference>
<feature type="domain" description="RNA polymerase Rpb5 N-terminal" evidence="2">
    <location>
        <begin position="1"/>
        <end position="55"/>
    </location>
</feature>
<dbReference type="InterPro" id="IPR014381">
    <property type="entry name" value="Arch_Rpo5/euc_Rpb5"/>
</dbReference>
<keyword evidence="3" id="KW-0240">DNA-directed RNA polymerase</keyword>
<dbReference type="Gene3D" id="3.40.1340.10">
    <property type="entry name" value="RNA polymerase, Rpb5, N-terminal domain"/>
    <property type="match status" value="1"/>
</dbReference>
<keyword evidence="4" id="KW-1185">Reference proteome</keyword>
<gene>
    <name evidence="3" type="ORF">D0Y65_026786</name>
</gene>
<evidence type="ECO:0000313" key="4">
    <source>
        <dbReference type="Proteomes" id="UP000289340"/>
    </source>
</evidence>
<dbReference type="GO" id="GO:0003677">
    <property type="term" value="F:DNA binding"/>
    <property type="evidence" value="ECO:0007669"/>
    <property type="project" value="InterPro"/>
</dbReference>
<organism evidence="3 4">
    <name type="scientific">Glycine soja</name>
    <name type="common">Wild soybean</name>
    <dbReference type="NCBI Taxonomy" id="3848"/>
    <lineage>
        <taxon>Eukaryota</taxon>
        <taxon>Viridiplantae</taxon>
        <taxon>Streptophyta</taxon>
        <taxon>Embryophyta</taxon>
        <taxon>Tracheophyta</taxon>
        <taxon>Spermatophyta</taxon>
        <taxon>Magnoliopsida</taxon>
        <taxon>eudicotyledons</taxon>
        <taxon>Gunneridae</taxon>
        <taxon>Pentapetalae</taxon>
        <taxon>rosids</taxon>
        <taxon>fabids</taxon>
        <taxon>Fabales</taxon>
        <taxon>Fabaceae</taxon>
        <taxon>Papilionoideae</taxon>
        <taxon>50 kb inversion clade</taxon>
        <taxon>NPAAA clade</taxon>
        <taxon>indigoferoid/millettioid clade</taxon>
        <taxon>Phaseoleae</taxon>
        <taxon>Glycine</taxon>
        <taxon>Glycine subgen. Soja</taxon>
    </lineage>
</organism>
<dbReference type="GO" id="GO:0003899">
    <property type="term" value="F:DNA-directed RNA polymerase activity"/>
    <property type="evidence" value="ECO:0007669"/>
    <property type="project" value="InterPro"/>
</dbReference>
<dbReference type="Proteomes" id="UP000289340">
    <property type="component" value="Chromosome 10"/>
</dbReference>
<sequence length="91" mass="10712">MSKHKFKSKYSEHMKREDLAINKSKKDNSSDQTHIFFPDEPKVGVKTMKTYTNRMNSKNFYIAILVIETSFTPFARTCINEISSKFHLEVF</sequence>
<evidence type="ECO:0000259" key="2">
    <source>
        <dbReference type="Pfam" id="PF03871"/>
    </source>
</evidence>
<dbReference type="AlphaFoldDB" id="A0A445ILA0"/>
<accession>A0A445ILA0</accession>
<dbReference type="GO" id="GO:0005736">
    <property type="term" value="C:RNA polymerase I complex"/>
    <property type="evidence" value="ECO:0007669"/>
    <property type="project" value="TreeGrafter"/>
</dbReference>
<feature type="region of interest" description="Disordered" evidence="1">
    <location>
        <begin position="1"/>
        <end position="32"/>
    </location>
</feature>
<proteinExistence type="predicted"/>
<dbReference type="GO" id="GO:0006366">
    <property type="term" value="P:transcription by RNA polymerase II"/>
    <property type="evidence" value="ECO:0007669"/>
    <property type="project" value="TreeGrafter"/>
</dbReference>
<protein>
    <submittedName>
        <fullName evidence="3">DNA-directed RNA polymerases II and IV subunit 5A</fullName>
    </submittedName>
</protein>
<dbReference type="PANTHER" id="PTHR10535:SF0">
    <property type="entry name" value="DNA-DIRECTED RNA POLYMERASES I, II, AND III SUBUNIT RPABC1"/>
    <property type="match status" value="1"/>
</dbReference>
<dbReference type="InterPro" id="IPR036710">
    <property type="entry name" value="RNA_pol_Rpb5_N_sf"/>
</dbReference>
<dbReference type="Pfam" id="PF03871">
    <property type="entry name" value="RNA_pol_Rpb5_N"/>
    <property type="match status" value="1"/>
</dbReference>
<dbReference type="GO" id="GO:0006362">
    <property type="term" value="P:transcription elongation by RNA polymerase I"/>
    <property type="evidence" value="ECO:0007669"/>
    <property type="project" value="TreeGrafter"/>
</dbReference>
<dbReference type="SUPFAM" id="SSF53036">
    <property type="entry name" value="Eukaryotic RPB5 N-terminal domain"/>
    <property type="match status" value="1"/>
</dbReference>